<keyword evidence="1" id="KW-1133">Transmembrane helix</keyword>
<dbReference type="PANTHER" id="PTHR34220">
    <property type="entry name" value="SENSOR HISTIDINE KINASE YPDA"/>
    <property type="match status" value="1"/>
</dbReference>
<proteinExistence type="predicted"/>
<protein>
    <recommendedName>
        <fullName evidence="7">Signal transduction histidine kinase internal region domain-containing protein</fullName>
    </recommendedName>
</protein>
<dbReference type="Gene3D" id="2.60.40.10">
    <property type="entry name" value="Immunoglobulins"/>
    <property type="match status" value="1"/>
</dbReference>
<dbReference type="InterPro" id="IPR050640">
    <property type="entry name" value="Bact_2-comp_sensor_kinase"/>
</dbReference>
<dbReference type="InterPro" id="IPR015943">
    <property type="entry name" value="WD40/YVTN_repeat-like_dom_sf"/>
</dbReference>
<dbReference type="Proteomes" id="UP000732105">
    <property type="component" value="Unassembled WGS sequence"/>
</dbReference>
<comment type="caution">
    <text evidence="5">The sequence shown here is derived from an EMBL/GenBank/DDBJ whole genome shotgun (WGS) entry which is preliminary data.</text>
</comment>
<reference evidence="5 6" key="1">
    <citation type="submission" date="2018-12" db="EMBL/GenBank/DDBJ databases">
        <title>Marinifilum JC070 sp. nov., a marine bacterium isolated from Yongle Blue Hole in the South China Sea.</title>
        <authorList>
            <person name="Fu T."/>
        </authorList>
    </citation>
    <scope>NUCLEOTIDE SEQUENCE [LARGE SCALE GENOMIC DNA]</scope>
    <source>
        <strain evidence="5 6">JC070</strain>
    </source>
</reference>
<evidence type="ECO:0000259" key="3">
    <source>
        <dbReference type="Pfam" id="PF06580"/>
    </source>
</evidence>
<dbReference type="Pfam" id="PF06580">
    <property type="entry name" value="His_kinase"/>
    <property type="match status" value="1"/>
</dbReference>
<dbReference type="Pfam" id="PF07494">
    <property type="entry name" value="Reg_prop"/>
    <property type="match status" value="1"/>
</dbReference>
<evidence type="ECO:0000313" key="5">
    <source>
        <dbReference type="EMBL" id="NOU60877.1"/>
    </source>
</evidence>
<evidence type="ECO:0000313" key="6">
    <source>
        <dbReference type="Proteomes" id="UP000732105"/>
    </source>
</evidence>
<feature type="chain" id="PRO_5047386663" description="Signal transduction histidine kinase internal region domain-containing protein" evidence="2">
    <location>
        <begin position="24"/>
        <end position="996"/>
    </location>
</feature>
<evidence type="ECO:0008006" key="7">
    <source>
        <dbReference type="Google" id="ProtNLM"/>
    </source>
</evidence>
<feature type="signal peptide" evidence="2">
    <location>
        <begin position="1"/>
        <end position="23"/>
    </location>
</feature>
<dbReference type="InterPro" id="IPR011110">
    <property type="entry name" value="Reg_prop"/>
</dbReference>
<sequence>MNLKIKQQIIFLLLLFPAFNLFAGFSQTDGFTQVDGLPCNCVNHIFEDSRGLIWLATDAGLCEFNGYEVGFRKELNRLQGEKVTSLAEDAKGNLIITASGVGVCEFDGEKLEVLTNLIENTPIEIRSVSKHNNSIFIGASNGVFVRDTAKHAVKFLQLSGSENLNVSSTMVQDDNLIVFPKFKLGSSKYQSEQIVSTKHHKRKVLQLNTKFRQNILVGEQVILKGDGENIICDVINRLTNKNELFVLLRYFKNNQEHRKLISIKDELCVDYLEENNLHDVFVQSLFKHKLTKDVWLGTKNHGLIRLKQSIFTLYKLEDLLPEIGNVVDFVSLLDGSVFLAGNGIGKVVDGRVQEMIPIQQFQNLLPKNSKDRDIIFNDIEKNGDVLWIATNHGFFTLDGNTFRLEYKGISKAIKFIVLSNNRLFYYDGSRFVTTGMNSGKTKIHMKHTERDELEITKMIEFDSKVWVSTENQGIYRFDEDSVYEYGRKNCGIHNVVNDMLILPDSSIIAGGNNGILYKLKSQGNKLIIKDSIDNSDGLEGISVHGFQYLSDGSIWCGTNLGVHRFDYSTWHPDSVLRYRFWNASKDVEFRGKESLIDRYGNIWVNSNHTLMKINADDYDVDNTSYQPSLLGVKIKQNHWKSKKSEVNKWTSIPKNPIHLNHRENYVSFTFGMLYCDNLENIKYRYRLLGLDDDWSEWKTTNEVVYSNLKGGDYKFQLEARKLSSDQVSTYAIDVILDTAWWKTIWFWVIVLCILTVAIYYGIKYYKSRIRFEEKQRTKQFNRVIGLKIKALQYQLDPHFIFNSLNSIQSYILDEEEDKALEYLSDFSMVLRNNIDNANKNMIGLHEELAYLKLYLKLEQMRFEEKFSFQINVDENINPRDIQIPPMIIQPFLEHAIRYGIGKLEATGKLIIRFVLEEDGYLRCVITDNGKGNRKVDIKNTESDFIAGNSLQTTCDRMKLLNKVLSNGRTYSYKINEFIDSKTNFSGVITEIGFPKL</sequence>
<dbReference type="InterPro" id="IPR011047">
    <property type="entry name" value="Quinoprotein_ADH-like_sf"/>
</dbReference>
<keyword evidence="6" id="KW-1185">Reference proteome</keyword>
<evidence type="ECO:0000259" key="4">
    <source>
        <dbReference type="Pfam" id="PF07495"/>
    </source>
</evidence>
<feature type="domain" description="Two component regulator three Y" evidence="4">
    <location>
        <begin position="677"/>
        <end position="727"/>
    </location>
</feature>
<keyword evidence="1" id="KW-0812">Transmembrane</keyword>
<dbReference type="InterPro" id="IPR036890">
    <property type="entry name" value="HATPase_C_sf"/>
</dbReference>
<evidence type="ECO:0000256" key="2">
    <source>
        <dbReference type="SAM" id="SignalP"/>
    </source>
</evidence>
<feature type="domain" description="Signal transduction histidine kinase internal region" evidence="3">
    <location>
        <begin position="787"/>
        <end position="866"/>
    </location>
</feature>
<dbReference type="EMBL" id="RZNH01000024">
    <property type="protein sequence ID" value="NOU60877.1"/>
    <property type="molecule type" value="Genomic_DNA"/>
</dbReference>
<gene>
    <name evidence="5" type="ORF">ELS83_13720</name>
</gene>
<accession>A0ABX1WXQ8</accession>
<dbReference type="SUPFAM" id="SSF50998">
    <property type="entry name" value="Quinoprotein alcohol dehydrogenase-like"/>
    <property type="match status" value="1"/>
</dbReference>
<dbReference type="InterPro" id="IPR013783">
    <property type="entry name" value="Ig-like_fold"/>
</dbReference>
<dbReference type="InterPro" id="IPR010559">
    <property type="entry name" value="Sig_transdc_His_kin_internal"/>
</dbReference>
<dbReference type="InterPro" id="IPR011123">
    <property type="entry name" value="Y_Y_Y"/>
</dbReference>
<keyword evidence="1" id="KW-0472">Membrane</keyword>
<dbReference type="PANTHER" id="PTHR34220:SF7">
    <property type="entry name" value="SENSOR HISTIDINE KINASE YPDA"/>
    <property type="match status" value="1"/>
</dbReference>
<name>A0ABX1WXQ8_9BACT</name>
<dbReference type="Gene3D" id="2.130.10.10">
    <property type="entry name" value="YVTN repeat-like/Quinoprotein amine dehydrogenase"/>
    <property type="match status" value="2"/>
</dbReference>
<organism evidence="5 6">
    <name type="scientific">Marinifilum caeruleilacunae</name>
    <dbReference type="NCBI Taxonomy" id="2499076"/>
    <lineage>
        <taxon>Bacteria</taxon>
        <taxon>Pseudomonadati</taxon>
        <taxon>Bacteroidota</taxon>
        <taxon>Bacteroidia</taxon>
        <taxon>Marinilabiliales</taxon>
        <taxon>Marinifilaceae</taxon>
    </lineage>
</organism>
<dbReference type="RefSeq" id="WP_171596150.1">
    <property type="nucleotide sequence ID" value="NZ_RZNH01000024.1"/>
</dbReference>
<dbReference type="SUPFAM" id="SSF55874">
    <property type="entry name" value="ATPase domain of HSP90 chaperone/DNA topoisomerase II/histidine kinase"/>
    <property type="match status" value="1"/>
</dbReference>
<evidence type="ECO:0000256" key="1">
    <source>
        <dbReference type="SAM" id="Phobius"/>
    </source>
</evidence>
<feature type="transmembrane region" description="Helical" evidence="1">
    <location>
        <begin position="744"/>
        <end position="762"/>
    </location>
</feature>
<dbReference type="Gene3D" id="3.30.565.10">
    <property type="entry name" value="Histidine kinase-like ATPase, C-terminal domain"/>
    <property type="match status" value="1"/>
</dbReference>
<keyword evidence="2" id="KW-0732">Signal</keyword>
<dbReference type="Pfam" id="PF07495">
    <property type="entry name" value="Y_Y_Y"/>
    <property type="match status" value="1"/>
</dbReference>